<comment type="similarity">
    <text evidence="1 7">Belongs to the cytochrome P450 family.</text>
</comment>
<evidence type="ECO:0000256" key="5">
    <source>
        <dbReference type="ARBA" id="ARBA00023004"/>
    </source>
</evidence>
<dbReference type="GO" id="GO:0006707">
    <property type="term" value="P:cholesterol catabolic process"/>
    <property type="evidence" value="ECO:0007669"/>
    <property type="project" value="TreeGrafter"/>
</dbReference>
<keyword evidence="4 7" id="KW-0560">Oxidoreductase</keyword>
<keyword evidence="5 7" id="KW-0408">Iron</keyword>
<protein>
    <submittedName>
        <fullName evidence="8">Cytochrome P450</fullName>
    </submittedName>
</protein>
<dbReference type="Proteomes" id="UP000604475">
    <property type="component" value="Unassembled WGS sequence"/>
</dbReference>
<dbReference type="Pfam" id="PF00067">
    <property type="entry name" value="p450"/>
    <property type="match status" value="1"/>
</dbReference>
<comment type="caution">
    <text evidence="8">The sequence shown here is derived from an EMBL/GenBank/DDBJ whole genome shotgun (WGS) entry which is preliminary data.</text>
</comment>
<accession>A0A937RIC9</accession>
<dbReference type="PROSITE" id="PS00086">
    <property type="entry name" value="CYTOCHROME_P450"/>
    <property type="match status" value="1"/>
</dbReference>
<dbReference type="SUPFAM" id="SSF48264">
    <property type="entry name" value="Cytochrome P450"/>
    <property type="match status" value="1"/>
</dbReference>
<dbReference type="InterPro" id="IPR002397">
    <property type="entry name" value="Cyt_P450_B"/>
</dbReference>
<dbReference type="InterPro" id="IPR017972">
    <property type="entry name" value="Cyt_P450_CS"/>
</dbReference>
<proteinExistence type="inferred from homology"/>
<dbReference type="PRINTS" id="PR00385">
    <property type="entry name" value="P450"/>
</dbReference>
<evidence type="ECO:0000256" key="1">
    <source>
        <dbReference type="ARBA" id="ARBA00010617"/>
    </source>
</evidence>
<dbReference type="AlphaFoldDB" id="A0A937RIC9"/>
<dbReference type="GO" id="GO:0008395">
    <property type="term" value="F:steroid hydroxylase activity"/>
    <property type="evidence" value="ECO:0007669"/>
    <property type="project" value="TreeGrafter"/>
</dbReference>
<dbReference type="FunFam" id="1.10.630.10:FF:000018">
    <property type="entry name" value="Cytochrome P450 monooxygenase"/>
    <property type="match status" value="1"/>
</dbReference>
<evidence type="ECO:0000256" key="4">
    <source>
        <dbReference type="ARBA" id="ARBA00023002"/>
    </source>
</evidence>
<organism evidence="8 9">
    <name type="scientific">Frankia nepalensis</name>
    <dbReference type="NCBI Taxonomy" id="1836974"/>
    <lineage>
        <taxon>Bacteria</taxon>
        <taxon>Bacillati</taxon>
        <taxon>Actinomycetota</taxon>
        <taxon>Actinomycetes</taxon>
        <taxon>Frankiales</taxon>
        <taxon>Frankiaceae</taxon>
        <taxon>Frankia</taxon>
    </lineage>
</organism>
<evidence type="ECO:0000256" key="6">
    <source>
        <dbReference type="ARBA" id="ARBA00023033"/>
    </source>
</evidence>
<name>A0A937RIC9_9ACTN</name>
<evidence type="ECO:0000256" key="7">
    <source>
        <dbReference type="RuleBase" id="RU000461"/>
    </source>
</evidence>
<sequence length="398" mass="44675">MATDRDQVYWDPWDVDIYADPYPTFRRLRDEAPLYYNERHDFFAVSRYDDVERGLHDKETFTSGRGAILELIKANVQLPPGTLIFEDPPRHTVYRNLLSRVFTPRRMNALEPQVREYCAASLDPLTGADRFDFIADLGAQMPVRVIGMLLGIPLQDQDAVRETADANLRTKPGAKMSFGGRLDIGADMFAEYIDWRAKHPSDDLMTDLLNAEFVDESGVSRRLSREEVLTYVAVIAGAGSETTTRLIGWAGKLLADHPDQRADLVRDRSLIPRAIEEILRFEPPASNVARYVARDTEFHGTPVPEGAAISLLVGSANRDERHRPDGDSFNIHRAAGPSLSFGHGAHFCLGASLARVEGRVALEEILRRFPEWDIDTENAKLASTATVRGWETLPAFIR</sequence>
<keyword evidence="2 7" id="KW-0349">Heme</keyword>
<gene>
    <name evidence="8" type="ORF">I7412_26950</name>
</gene>
<evidence type="ECO:0000313" key="9">
    <source>
        <dbReference type="Proteomes" id="UP000604475"/>
    </source>
</evidence>
<evidence type="ECO:0000256" key="3">
    <source>
        <dbReference type="ARBA" id="ARBA00022723"/>
    </source>
</evidence>
<dbReference type="InterPro" id="IPR036396">
    <property type="entry name" value="Cyt_P450_sf"/>
</dbReference>
<keyword evidence="9" id="KW-1185">Reference proteome</keyword>
<dbReference type="GO" id="GO:0005506">
    <property type="term" value="F:iron ion binding"/>
    <property type="evidence" value="ECO:0007669"/>
    <property type="project" value="InterPro"/>
</dbReference>
<dbReference type="GO" id="GO:0036199">
    <property type="term" value="F:cholest-4-en-3-one 26-monooxygenase activity"/>
    <property type="evidence" value="ECO:0007669"/>
    <property type="project" value="TreeGrafter"/>
</dbReference>
<reference evidence="8" key="1">
    <citation type="submission" date="2020-12" db="EMBL/GenBank/DDBJ databases">
        <title>Genomic characterization of non-nitrogen-fixing Frankia strains.</title>
        <authorList>
            <person name="Carlos-Shanley C."/>
            <person name="Guerra T."/>
            <person name="Hahn D."/>
        </authorList>
    </citation>
    <scope>NUCLEOTIDE SEQUENCE</scope>
    <source>
        <strain evidence="8">CN6</strain>
    </source>
</reference>
<keyword evidence="6 7" id="KW-0503">Monooxygenase</keyword>
<dbReference type="Gene3D" id="1.10.630.10">
    <property type="entry name" value="Cytochrome P450"/>
    <property type="match status" value="1"/>
</dbReference>
<dbReference type="PANTHER" id="PTHR46696">
    <property type="entry name" value="P450, PUTATIVE (EUROFUNG)-RELATED"/>
    <property type="match status" value="1"/>
</dbReference>
<dbReference type="CDD" id="cd11078">
    <property type="entry name" value="CYP130-like"/>
    <property type="match status" value="1"/>
</dbReference>
<evidence type="ECO:0000313" key="8">
    <source>
        <dbReference type="EMBL" id="MBL7630732.1"/>
    </source>
</evidence>
<dbReference type="PRINTS" id="PR00359">
    <property type="entry name" value="BP450"/>
</dbReference>
<dbReference type="InterPro" id="IPR001128">
    <property type="entry name" value="Cyt_P450"/>
</dbReference>
<dbReference type="GO" id="GO:0020037">
    <property type="term" value="F:heme binding"/>
    <property type="evidence" value="ECO:0007669"/>
    <property type="project" value="InterPro"/>
</dbReference>
<dbReference type="EMBL" id="JAEACQ010000254">
    <property type="protein sequence ID" value="MBL7630732.1"/>
    <property type="molecule type" value="Genomic_DNA"/>
</dbReference>
<evidence type="ECO:0000256" key="2">
    <source>
        <dbReference type="ARBA" id="ARBA00022617"/>
    </source>
</evidence>
<keyword evidence="3 7" id="KW-0479">Metal-binding</keyword>
<dbReference type="PANTHER" id="PTHR46696:SF4">
    <property type="entry name" value="BIOTIN BIOSYNTHESIS CYTOCHROME P450"/>
    <property type="match status" value="1"/>
</dbReference>